<protein>
    <submittedName>
        <fullName evidence="2">Uncharacterized protein</fullName>
    </submittedName>
</protein>
<reference evidence="2 3" key="1">
    <citation type="submission" date="2021-06" db="EMBL/GenBank/DDBJ databases">
        <title>Chromosome-level genome assembly of the red-tail catfish (Hemibagrus wyckioides).</title>
        <authorList>
            <person name="Shao F."/>
        </authorList>
    </citation>
    <scope>NUCLEOTIDE SEQUENCE [LARGE SCALE GENOMIC DNA]</scope>
    <source>
        <strain evidence="2">EC202008001</strain>
        <tissue evidence="2">Blood</tissue>
    </source>
</reference>
<feature type="compositionally biased region" description="Polar residues" evidence="1">
    <location>
        <begin position="247"/>
        <end position="258"/>
    </location>
</feature>
<evidence type="ECO:0000313" key="2">
    <source>
        <dbReference type="EMBL" id="KAG7327722.1"/>
    </source>
</evidence>
<feature type="region of interest" description="Disordered" evidence="1">
    <location>
        <begin position="63"/>
        <end position="100"/>
    </location>
</feature>
<keyword evidence="3" id="KW-1185">Reference proteome</keyword>
<gene>
    <name evidence="2" type="ORF">KOW79_009328</name>
</gene>
<organism evidence="2 3">
    <name type="scientific">Hemibagrus wyckioides</name>
    <dbReference type="NCBI Taxonomy" id="337641"/>
    <lineage>
        <taxon>Eukaryota</taxon>
        <taxon>Metazoa</taxon>
        <taxon>Chordata</taxon>
        <taxon>Craniata</taxon>
        <taxon>Vertebrata</taxon>
        <taxon>Euteleostomi</taxon>
        <taxon>Actinopterygii</taxon>
        <taxon>Neopterygii</taxon>
        <taxon>Teleostei</taxon>
        <taxon>Ostariophysi</taxon>
        <taxon>Siluriformes</taxon>
        <taxon>Bagridae</taxon>
        <taxon>Hemibagrus</taxon>
    </lineage>
</organism>
<feature type="compositionally biased region" description="Polar residues" evidence="1">
    <location>
        <begin position="221"/>
        <end position="230"/>
    </location>
</feature>
<comment type="caution">
    <text evidence="2">The sequence shown here is derived from an EMBL/GenBank/DDBJ whole genome shotgun (WGS) entry which is preliminary data.</text>
</comment>
<feature type="compositionally biased region" description="Basic and acidic residues" evidence="1">
    <location>
        <begin position="264"/>
        <end position="281"/>
    </location>
</feature>
<dbReference type="EMBL" id="JAHKSW010000010">
    <property type="protein sequence ID" value="KAG7327722.1"/>
    <property type="molecule type" value="Genomic_DNA"/>
</dbReference>
<evidence type="ECO:0000256" key="1">
    <source>
        <dbReference type="SAM" id="MobiDB-lite"/>
    </source>
</evidence>
<feature type="compositionally biased region" description="Basic residues" evidence="1">
    <location>
        <begin position="211"/>
        <end position="220"/>
    </location>
</feature>
<dbReference type="Proteomes" id="UP000824219">
    <property type="component" value="Linkage Group LG10"/>
</dbReference>
<sequence>MDFSLSNDKCTRLKRWRLINKMPEMEYRKETQHRRLESKKKISLPLESKAEDSLNTLRLTKDTSGHVRVSESPSKSCAESLLDGSGSEDSVVSGPSSPSAAQYSLRCRECERLFSKMRRQEPRKKKRDKNPASLSCDEWLLNKKWQPQRRQQSRGRLWVHLKRIRLRAAKQSDEGMTNKSWSLCSRPHVFLQRNLRHCKKLLRRASQSKAKPLHQRRNRAKPTSTLNSGNYPRRKKRKSTEDDTSEHLSISTSDLTVTSEDELPEKNTAHHEGLQKSEKVTKKQCVGDVSGLMDVQADCSGLEGTRRVLKFDSSLNDVLAVETLKTKHRLVLKNAEGKLHVGQADLTLKNGDCQKRLDDDLGEVSDAFRTPTDHCSDDLKITRKSRPSRPFGAQKYSFRTMLAALGHGHNQIIKESHH</sequence>
<evidence type="ECO:0000313" key="3">
    <source>
        <dbReference type="Proteomes" id="UP000824219"/>
    </source>
</evidence>
<dbReference type="AlphaFoldDB" id="A0A9D3NVP5"/>
<name>A0A9D3NVP5_9TELE</name>
<accession>A0A9D3NVP5</accession>
<proteinExistence type="predicted"/>
<dbReference type="OrthoDB" id="8866850at2759"/>
<feature type="region of interest" description="Disordered" evidence="1">
    <location>
        <begin position="205"/>
        <end position="281"/>
    </location>
</feature>
<feature type="compositionally biased region" description="Low complexity" evidence="1">
    <location>
        <begin position="83"/>
        <end position="99"/>
    </location>
</feature>